<reference evidence="1 2" key="1">
    <citation type="submission" date="2019-03" db="EMBL/GenBank/DDBJ databases">
        <title>Genomic Encyclopedia of Type Strains, Phase IV (KMG-IV): sequencing the most valuable type-strain genomes for metagenomic binning, comparative biology and taxonomic classification.</title>
        <authorList>
            <person name="Goeker M."/>
        </authorList>
    </citation>
    <scope>NUCLEOTIDE SEQUENCE [LARGE SCALE GENOMIC DNA]</scope>
    <source>
        <strain evidence="1 2">DSM 21100</strain>
    </source>
</reference>
<accession>A0A4R3KPE1</accession>
<proteinExistence type="predicted"/>
<dbReference type="Proteomes" id="UP000295807">
    <property type="component" value="Unassembled WGS sequence"/>
</dbReference>
<protein>
    <submittedName>
        <fullName evidence="1">Uncharacterized protein</fullName>
    </submittedName>
</protein>
<organism evidence="1 2">
    <name type="scientific">Anseongella ginsenosidimutans</name>
    <dbReference type="NCBI Taxonomy" id="496056"/>
    <lineage>
        <taxon>Bacteria</taxon>
        <taxon>Pseudomonadati</taxon>
        <taxon>Bacteroidota</taxon>
        <taxon>Sphingobacteriia</taxon>
        <taxon>Sphingobacteriales</taxon>
        <taxon>Sphingobacteriaceae</taxon>
        <taxon>Anseongella</taxon>
    </lineage>
</organism>
<evidence type="ECO:0000313" key="1">
    <source>
        <dbReference type="EMBL" id="TCS86510.1"/>
    </source>
</evidence>
<evidence type="ECO:0000313" key="2">
    <source>
        <dbReference type="Proteomes" id="UP000295807"/>
    </source>
</evidence>
<gene>
    <name evidence="1" type="ORF">EDD80_10743</name>
</gene>
<dbReference type="EMBL" id="SMAD01000007">
    <property type="protein sequence ID" value="TCS86510.1"/>
    <property type="molecule type" value="Genomic_DNA"/>
</dbReference>
<keyword evidence="2" id="KW-1185">Reference proteome</keyword>
<comment type="caution">
    <text evidence="1">The sequence shown here is derived from an EMBL/GenBank/DDBJ whole genome shotgun (WGS) entry which is preliminary data.</text>
</comment>
<name>A0A4R3KPE1_9SPHI</name>
<dbReference type="AlphaFoldDB" id="A0A4R3KPE1"/>
<sequence length="39" mass="4507">MRVKILKNIEMMVFYVKFVGSIHSIATEVDAPDEVKVLR</sequence>